<keyword evidence="9" id="KW-1185">Reference proteome</keyword>
<evidence type="ECO:0000256" key="7">
    <source>
        <dbReference type="SAM" id="Phobius"/>
    </source>
</evidence>
<comment type="caution">
    <text evidence="8">The sequence shown here is derived from an EMBL/GenBank/DDBJ whole genome shotgun (WGS) entry which is preliminary data.</text>
</comment>
<name>A0A3E1NDT3_9BACT</name>
<accession>A0A3E1NDT3</accession>
<evidence type="ECO:0000256" key="1">
    <source>
        <dbReference type="ARBA" id="ARBA00004651"/>
    </source>
</evidence>
<dbReference type="InterPro" id="IPR032808">
    <property type="entry name" value="DoxX"/>
</dbReference>
<dbReference type="PANTHER" id="PTHR33452">
    <property type="entry name" value="OXIDOREDUCTASE CATD-RELATED"/>
    <property type="match status" value="1"/>
</dbReference>
<keyword evidence="3" id="KW-1003">Cell membrane</keyword>
<evidence type="ECO:0000313" key="9">
    <source>
        <dbReference type="Proteomes" id="UP000261284"/>
    </source>
</evidence>
<evidence type="ECO:0000256" key="6">
    <source>
        <dbReference type="ARBA" id="ARBA00023136"/>
    </source>
</evidence>
<dbReference type="OrthoDB" id="680764at2"/>
<comment type="similarity">
    <text evidence="2">Belongs to the DoxX family.</text>
</comment>
<dbReference type="RefSeq" id="WP_116849295.1">
    <property type="nucleotide sequence ID" value="NZ_QTJU01000011.1"/>
</dbReference>
<evidence type="ECO:0000256" key="4">
    <source>
        <dbReference type="ARBA" id="ARBA00022692"/>
    </source>
</evidence>
<keyword evidence="6 7" id="KW-0472">Membrane</keyword>
<feature type="transmembrane region" description="Helical" evidence="7">
    <location>
        <begin position="87"/>
        <end position="103"/>
    </location>
</feature>
<organism evidence="8 9">
    <name type="scientific">Deminuibacter soli</name>
    <dbReference type="NCBI Taxonomy" id="2291815"/>
    <lineage>
        <taxon>Bacteria</taxon>
        <taxon>Pseudomonadati</taxon>
        <taxon>Bacteroidota</taxon>
        <taxon>Chitinophagia</taxon>
        <taxon>Chitinophagales</taxon>
        <taxon>Chitinophagaceae</taxon>
        <taxon>Deminuibacter</taxon>
    </lineage>
</organism>
<protein>
    <submittedName>
        <fullName evidence="8">DoxX family protein</fullName>
    </submittedName>
</protein>
<evidence type="ECO:0000256" key="2">
    <source>
        <dbReference type="ARBA" id="ARBA00006679"/>
    </source>
</evidence>
<comment type="subcellular location">
    <subcellularLocation>
        <location evidence="1">Cell membrane</location>
        <topology evidence="1">Multi-pass membrane protein</topology>
    </subcellularLocation>
</comment>
<sequence>MKLLNHTDRWDNSDGPTIFDLLRIFLGVALFAKGLEFIRFNQAVSDVIEQSGLLPFLPSNHVMLYIVIGHLLCGLLIIVGLCTRLSCLLMLPVLIGAFVITVQQNNRVLIPYSDLWIVVTMNILLLFFLLEGAGAFSLWESLHAKRQH</sequence>
<evidence type="ECO:0000256" key="5">
    <source>
        <dbReference type="ARBA" id="ARBA00022989"/>
    </source>
</evidence>
<proteinExistence type="inferred from homology"/>
<reference evidence="8 9" key="1">
    <citation type="submission" date="2018-08" db="EMBL/GenBank/DDBJ databases">
        <title>Chitinophagaceae sp. K23C18032701, a novel bacterium isolated from forest soil.</title>
        <authorList>
            <person name="Wang C."/>
        </authorList>
    </citation>
    <scope>NUCLEOTIDE SEQUENCE [LARGE SCALE GENOMIC DNA]</scope>
    <source>
        <strain evidence="8 9">K23C18032701</strain>
    </source>
</reference>
<dbReference type="PANTHER" id="PTHR33452:SF1">
    <property type="entry name" value="INNER MEMBRANE PROTEIN YPHA-RELATED"/>
    <property type="match status" value="1"/>
</dbReference>
<gene>
    <name evidence="8" type="ORF">DXN05_21145</name>
</gene>
<feature type="transmembrane region" description="Helical" evidence="7">
    <location>
        <begin position="21"/>
        <end position="42"/>
    </location>
</feature>
<dbReference type="InterPro" id="IPR051907">
    <property type="entry name" value="DoxX-like_oxidoreductase"/>
</dbReference>
<feature type="transmembrane region" description="Helical" evidence="7">
    <location>
        <begin position="115"/>
        <end position="139"/>
    </location>
</feature>
<keyword evidence="5 7" id="KW-1133">Transmembrane helix</keyword>
<dbReference type="AlphaFoldDB" id="A0A3E1NDT3"/>
<evidence type="ECO:0000313" key="8">
    <source>
        <dbReference type="EMBL" id="RFM26116.1"/>
    </source>
</evidence>
<dbReference type="Pfam" id="PF07681">
    <property type="entry name" value="DoxX"/>
    <property type="match status" value="1"/>
</dbReference>
<dbReference type="GO" id="GO:0005886">
    <property type="term" value="C:plasma membrane"/>
    <property type="evidence" value="ECO:0007669"/>
    <property type="project" value="UniProtKB-SubCell"/>
</dbReference>
<evidence type="ECO:0000256" key="3">
    <source>
        <dbReference type="ARBA" id="ARBA00022475"/>
    </source>
</evidence>
<dbReference type="Proteomes" id="UP000261284">
    <property type="component" value="Unassembled WGS sequence"/>
</dbReference>
<keyword evidence="4 7" id="KW-0812">Transmembrane</keyword>
<dbReference type="EMBL" id="QTJU01000011">
    <property type="protein sequence ID" value="RFM26116.1"/>
    <property type="molecule type" value="Genomic_DNA"/>
</dbReference>
<feature type="transmembrane region" description="Helical" evidence="7">
    <location>
        <begin position="62"/>
        <end position="82"/>
    </location>
</feature>